<evidence type="ECO:0008006" key="4">
    <source>
        <dbReference type="Google" id="ProtNLM"/>
    </source>
</evidence>
<gene>
    <name evidence="2" type="ORF">EOD42_09440</name>
</gene>
<reference evidence="2 3" key="1">
    <citation type="submission" date="2019-01" db="EMBL/GenBank/DDBJ databases">
        <authorList>
            <person name="Chen W.-M."/>
        </authorList>
    </citation>
    <scope>NUCLEOTIDE SEQUENCE [LARGE SCALE GENOMIC DNA]</scope>
    <source>
        <strain evidence="2 3">CCP-6</strain>
    </source>
</reference>
<keyword evidence="1" id="KW-1133">Transmembrane helix</keyword>
<accession>A0A437MG46</accession>
<evidence type="ECO:0000313" key="3">
    <source>
        <dbReference type="Proteomes" id="UP000282957"/>
    </source>
</evidence>
<dbReference type="AlphaFoldDB" id="A0A437MG46"/>
<keyword evidence="1" id="KW-0472">Membrane</keyword>
<name>A0A437MG46_9PROT</name>
<keyword evidence="1" id="KW-0812">Transmembrane</keyword>
<organism evidence="2 3">
    <name type="scientific">Rhodovarius crocodyli</name>
    <dbReference type="NCBI Taxonomy" id="1979269"/>
    <lineage>
        <taxon>Bacteria</taxon>
        <taxon>Pseudomonadati</taxon>
        <taxon>Pseudomonadota</taxon>
        <taxon>Alphaproteobacteria</taxon>
        <taxon>Acetobacterales</taxon>
        <taxon>Roseomonadaceae</taxon>
        <taxon>Rhodovarius</taxon>
    </lineage>
</organism>
<protein>
    <recommendedName>
        <fullName evidence="4">DUF997 family protein</fullName>
    </recommendedName>
</protein>
<evidence type="ECO:0000313" key="2">
    <source>
        <dbReference type="EMBL" id="RVT96633.1"/>
    </source>
</evidence>
<dbReference type="EMBL" id="SACL01000003">
    <property type="protein sequence ID" value="RVT96633.1"/>
    <property type="molecule type" value="Genomic_DNA"/>
</dbReference>
<feature type="transmembrane region" description="Helical" evidence="1">
    <location>
        <begin position="7"/>
        <end position="27"/>
    </location>
</feature>
<evidence type="ECO:0000256" key="1">
    <source>
        <dbReference type="SAM" id="Phobius"/>
    </source>
</evidence>
<dbReference type="Proteomes" id="UP000282957">
    <property type="component" value="Unassembled WGS sequence"/>
</dbReference>
<sequence length="67" mass="7751">MDLGRGFFRVWVVFALLWWVGLAIGWYADGHDAPGTTALLWWLLPPLGVYALVWGIWWMLSGFRARD</sequence>
<feature type="transmembrane region" description="Helical" evidence="1">
    <location>
        <begin position="39"/>
        <end position="60"/>
    </location>
</feature>
<proteinExistence type="predicted"/>
<comment type="caution">
    <text evidence="2">The sequence shown here is derived from an EMBL/GenBank/DDBJ whole genome shotgun (WGS) entry which is preliminary data.</text>
</comment>
<keyword evidence="3" id="KW-1185">Reference proteome</keyword>
<dbReference type="RefSeq" id="WP_127787285.1">
    <property type="nucleotide sequence ID" value="NZ_SACL01000003.1"/>
</dbReference>